<dbReference type="InterPro" id="IPR036390">
    <property type="entry name" value="WH_DNA-bd_sf"/>
</dbReference>
<keyword evidence="4" id="KW-1185">Reference proteome</keyword>
<accession>A0A1M4S0D4</accession>
<comment type="similarity">
    <text evidence="1">Belongs to the ROK (NagC/XylR) family.</text>
</comment>
<dbReference type="Gene3D" id="3.30.420.40">
    <property type="match status" value="2"/>
</dbReference>
<name>A0A1M4S0D4_9ACTO</name>
<proteinExistence type="inferred from homology"/>
<dbReference type="InterPro" id="IPR000600">
    <property type="entry name" value="ROK"/>
</dbReference>
<evidence type="ECO:0000313" key="3">
    <source>
        <dbReference type="EMBL" id="SHE25683.1"/>
    </source>
</evidence>
<dbReference type="Gene3D" id="1.10.10.10">
    <property type="entry name" value="Winged helix-like DNA-binding domain superfamily/Winged helix DNA-binding domain"/>
    <property type="match status" value="1"/>
</dbReference>
<dbReference type="PANTHER" id="PTHR18964:SF149">
    <property type="entry name" value="BIFUNCTIONAL UDP-N-ACETYLGLUCOSAMINE 2-EPIMERASE_N-ACETYLMANNOSAMINE KINASE"/>
    <property type="match status" value="1"/>
</dbReference>
<dbReference type="STRING" id="1892869.ACGLYG10_1913"/>
<sequence>MEDTSLAEPRPALAGSQRHAQRASIGRGDPGVLRRWNEYAVLTALRESSPQRASQLRQTTGLTVATLGTVLRDLQSKGWVAVGTSAQGAKGRPAQTYSLRVPSGCVLGLDVGAHAVRAQCLDLDGKELAQSEIRLTAGREDDERDVAARQVVEQALRGAQCWSAVLAVGGFVEEDGTLVESAAIPSWNGTRPLERFESLLGPGCLIVNDVCASVYAERCRGAASGYDDVLLLQTGRRPTLGIMHGGRLRHGAHGMAGDLSADARVPTEHRPGGLGELSEGADALGRAVREASTGDQVALGRIRRLMEGITPALVTAVAIDDPELVVVAGALTPVAHLFLDDIRAALAAGVRRPPKVVVSANDQFSSAQGAALLALNRVRSSLASHDGVQPFTREAFLAQEHRPGRALV</sequence>
<dbReference type="EMBL" id="FQTT01000011">
    <property type="protein sequence ID" value="SHE25683.1"/>
    <property type="molecule type" value="Genomic_DNA"/>
</dbReference>
<evidence type="ECO:0000256" key="2">
    <source>
        <dbReference type="SAM" id="MobiDB-lite"/>
    </source>
</evidence>
<dbReference type="InterPro" id="IPR043129">
    <property type="entry name" value="ATPase_NBD"/>
</dbReference>
<dbReference type="AlphaFoldDB" id="A0A1M4S0D4"/>
<protein>
    <submittedName>
        <fullName evidence="3">Uncharacterized protein</fullName>
    </submittedName>
</protein>
<dbReference type="InterPro" id="IPR036388">
    <property type="entry name" value="WH-like_DNA-bd_sf"/>
</dbReference>
<reference evidence="4" key="1">
    <citation type="submission" date="2016-09" db="EMBL/GenBank/DDBJ databases">
        <authorList>
            <person name="Strepis N."/>
        </authorList>
    </citation>
    <scope>NUCLEOTIDE SEQUENCE [LARGE SCALE GENOMIC DNA]</scope>
</reference>
<dbReference type="SUPFAM" id="SSF53067">
    <property type="entry name" value="Actin-like ATPase domain"/>
    <property type="match status" value="1"/>
</dbReference>
<gene>
    <name evidence="3" type="ORF">ACGLYG10_1913</name>
</gene>
<evidence type="ECO:0000313" key="4">
    <source>
        <dbReference type="Proteomes" id="UP000184291"/>
    </source>
</evidence>
<dbReference type="CDD" id="cd23763">
    <property type="entry name" value="ASKHA_ATPase_ROK"/>
    <property type="match status" value="1"/>
</dbReference>
<dbReference type="Pfam" id="PF00480">
    <property type="entry name" value="ROK"/>
    <property type="match status" value="2"/>
</dbReference>
<evidence type="ECO:0000256" key="1">
    <source>
        <dbReference type="ARBA" id="ARBA00006479"/>
    </source>
</evidence>
<dbReference type="PANTHER" id="PTHR18964">
    <property type="entry name" value="ROK (REPRESSOR, ORF, KINASE) FAMILY"/>
    <property type="match status" value="1"/>
</dbReference>
<feature type="region of interest" description="Disordered" evidence="2">
    <location>
        <begin position="1"/>
        <end position="27"/>
    </location>
</feature>
<dbReference type="Proteomes" id="UP000184291">
    <property type="component" value="Unassembled WGS sequence"/>
</dbReference>
<organism evidence="3 4">
    <name type="scientific">Actinomyces glycerinitolerans</name>
    <dbReference type="NCBI Taxonomy" id="1892869"/>
    <lineage>
        <taxon>Bacteria</taxon>
        <taxon>Bacillati</taxon>
        <taxon>Actinomycetota</taxon>
        <taxon>Actinomycetes</taxon>
        <taxon>Actinomycetales</taxon>
        <taxon>Actinomycetaceae</taxon>
        <taxon>Actinomyces</taxon>
    </lineage>
</organism>
<dbReference type="SUPFAM" id="SSF46785">
    <property type="entry name" value="Winged helix' DNA-binding domain"/>
    <property type="match status" value="1"/>
</dbReference>